<dbReference type="SUPFAM" id="SSF56634">
    <property type="entry name" value="Heme-dependent catalase-like"/>
    <property type="match status" value="1"/>
</dbReference>
<evidence type="ECO:0000313" key="3">
    <source>
        <dbReference type="Proteomes" id="UP001183222"/>
    </source>
</evidence>
<reference evidence="3" key="1">
    <citation type="submission" date="2023-07" db="EMBL/GenBank/DDBJ databases">
        <title>30 novel species of actinomycetes from the DSMZ collection.</title>
        <authorList>
            <person name="Nouioui I."/>
        </authorList>
    </citation>
    <scope>NUCLEOTIDE SEQUENCE [LARGE SCALE GENOMIC DNA]</scope>
    <source>
        <strain evidence="3">DSM 46792</strain>
    </source>
</reference>
<dbReference type="RefSeq" id="WP_311343574.1">
    <property type="nucleotide sequence ID" value="NZ_JAVREI010000001.1"/>
</dbReference>
<dbReference type="EMBL" id="JAVREI010000001">
    <property type="protein sequence ID" value="MDT0274732.1"/>
    <property type="molecule type" value="Genomic_DNA"/>
</dbReference>
<comment type="caution">
    <text evidence="2">The sequence shown here is derived from an EMBL/GenBank/DDBJ whole genome shotgun (WGS) entry which is preliminary data.</text>
</comment>
<evidence type="ECO:0000313" key="2">
    <source>
        <dbReference type="EMBL" id="MDT0274732.1"/>
    </source>
</evidence>
<name>A0ABU2K3G6_9ACTN</name>
<accession>A0ABU2K3G6</accession>
<sequence>MADVSRGAGRVVAVPLAALARWRNGRPMHPRGAVFSAVLDRHGGDRPWGVAFLDATSCDDVVVRLSRGAGLPAPLPDLLGLAVRVDGGSGEPVDLLLSTTGRGALTRVVPALRRDTASVYGSIMAYRSAAGPIRLAALPTTQGIPSEPGPLAESVRRRSLVFELAAARGLEPWRPFARLTIHDAVRPLDPDLRFDAVRRPPPGLSPDGPLARFRQPAYAAAQEARGDVGTPSSARAH</sequence>
<dbReference type="Proteomes" id="UP001183222">
    <property type="component" value="Unassembled WGS sequence"/>
</dbReference>
<organism evidence="2 3">
    <name type="scientific">Blastococcus goldschmidtiae</name>
    <dbReference type="NCBI Taxonomy" id="3075546"/>
    <lineage>
        <taxon>Bacteria</taxon>
        <taxon>Bacillati</taxon>
        <taxon>Actinomycetota</taxon>
        <taxon>Actinomycetes</taxon>
        <taxon>Geodermatophilales</taxon>
        <taxon>Geodermatophilaceae</taxon>
        <taxon>Blastococcus</taxon>
    </lineage>
</organism>
<dbReference type="InterPro" id="IPR020835">
    <property type="entry name" value="Catalase_sf"/>
</dbReference>
<protein>
    <submittedName>
        <fullName evidence="2">Phosphodiesterase</fullName>
    </submittedName>
</protein>
<evidence type="ECO:0000256" key="1">
    <source>
        <dbReference type="SAM" id="MobiDB-lite"/>
    </source>
</evidence>
<feature type="region of interest" description="Disordered" evidence="1">
    <location>
        <begin position="197"/>
        <end position="237"/>
    </location>
</feature>
<proteinExistence type="predicted"/>
<gene>
    <name evidence="2" type="ORF">RM425_02335</name>
</gene>
<keyword evidence="3" id="KW-1185">Reference proteome</keyword>